<feature type="chain" id="PRO_5023874637" evidence="2">
    <location>
        <begin position="23"/>
        <end position="125"/>
    </location>
</feature>
<dbReference type="GO" id="GO:0001709">
    <property type="term" value="P:cell fate determination"/>
    <property type="evidence" value="ECO:0007669"/>
    <property type="project" value="TreeGrafter"/>
</dbReference>
<dbReference type="InterPro" id="IPR040361">
    <property type="entry name" value="TPD1"/>
</dbReference>
<accession>A0A5J9UP63</accession>
<dbReference type="PANTHER" id="PTHR33184:SF43">
    <property type="entry name" value="OS11G0502700 PROTEIN"/>
    <property type="match status" value="1"/>
</dbReference>
<name>A0A5J9UP63_9POAL</name>
<protein>
    <submittedName>
        <fullName evidence="3">Uncharacterized protein</fullName>
    </submittedName>
</protein>
<dbReference type="OrthoDB" id="603213at2759"/>
<gene>
    <name evidence="3" type="ORF">EJB05_27848</name>
</gene>
<reference evidence="3 4" key="1">
    <citation type="journal article" date="2019" name="Sci. Rep.">
        <title>A high-quality genome of Eragrostis curvula grass provides insights into Poaceae evolution and supports new strategies to enhance forage quality.</title>
        <authorList>
            <person name="Carballo J."/>
            <person name="Santos B.A.C.M."/>
            <person name="Zappacosta D."/>
            <person name="Garbus I."/>
            <person name="Selva J.P."/>
            <person name="Gallo C.A."/>
            <person name="Diaz A."/>
            <person name="Albertini E."/>
            <person name="Caccamo M."/>
            <person name="Echenique V."/>
        </authorList>
    </citation>
    <scope>NUCLEOTIDE SEQUENCE [LARGE SCALE GENOMIC DNA]</scope>
    <source>
        <strain evidence="4">cv. Victoria</strain>
        <tissue evidence="3">Leaf</tissue>
    </source>
</reference>
<dbReference type="Gramene" id="TVU25356">
    <property type="protein sequence ID" value="TVU25356"/>
    <property type="gene ID" value="EJB05_27848"/>
</dbReference>
<feature type="signal peptide" evidence="2">
    <location>
        <begin position="1"/>
        <end position="22"/>
    </location>
</feature>
<proteinExistence type="predicted"/>
<evidence type="ECO:0000313" key="3">
    <source>
        <dbReference type="EMBL" id="TVU25356.1"/>
    </source>
</evidence>
<sequence>MAHVVTLLFPAFLLLLAQGARSEKCSPSSVEVALTNTGARAGTPNDPVFEVTVRNRCRCAVHGVFLRSAGFASSVPVDPKLFRRDGSGYLVGNGRRIESNGEVRFQYAWDRAFHMFPIIVQDSCS</sequence>
<dbReference type="Pfam" id="PF24068">
    <property type="entry name" value="TPD1_C"/>
    <property type="match status" value="1"/>
</dbReference>
<dbReference type="EMBL" id="RWGY01000013">
    <property type="protein sequence ID" value="TVU25356.1"/>
    <property type="molecule type" value="Genomic_DNA"/>
</dbReference>
<comment type="caution">
    <text evidence="3">The sequence shown here is derived from an EMBL/GenBank/DDBJ whole genome shotgun (WGS) entry which is preliminary data.</text>
</comment>
<keyword evidence="4" id="KW-1185">Reference proteome</keyword>
<evidence type="ECO:0000256" key="1">
    <source>
        <dbReference type="ARBA" id="ARBA00022729"/>
    </source>
</evidence>
<evidence type="ECO:0000313" key="4">
    <source>
        <dbReference type="Proteomes" id="UP000324897"/>
    </source>
</evidence>
<dbReference type="Proteomes" id="UP000324897">
    <property type="component" value="Chromosome 2"/>
</dbReference>
<organism evidence="3 4">
    <name type="scientific">Eragrostis curvula</name>
    <name type="common">weeping love grass</name>
    <dbReference type="NCBI Taxonomy" id="38414"/>
    <lineage>
        <taxon>Eukaryota</taxon>
        <taxon>Viridiplantae</taxon>
        <taxon>Streptophyta</taxon>
        <taxon>Embryophyta</taxon>
        <taxon>Tracheophyta</taxon>
        <taxon>Spermatophyta</taxon>
        <taxon>Magnoliopsida</taxon>
        <taxon>Liliopsida</taxon>
        <taxon>Poales</taxon>
        <taxon>Poaceae</taxon>
        <taxon>PACMAD clade</taxon>
        <taxon>Chloridoideae</taxon>
        <taxon>Eragrostideae</taxon>
        <taxon>Eragrostidinae</taxon>
        <taxon>Eragrostis</taxon>
    </lineage>
</organism>
<dbReference type="AlphaFoldDB" id="A0A5J9UP63"/>
<keyword evidence="1 2" id="KW-0732">Signal</keyword>
<dbReference type="PANTHER" id="PTHR33184">
    <property type="entry name" value="PROTEIN TAPETUM DETERMINANT 1-LIKE-RELATED"/>
    <property type="match status" value="1"/>
</dbReference>
<evidence type="ECO:0000256" key="2">
    <source>
        <dbReference type="SAM" id="SignalP"/>
    </source>
</evidence>